<evidence type="ECO:0000256" key="1">
    <source>
        <dbReference type="ARBA" id="ARBA00004123"/>
    </source>
</evidence>
<keyword evidence="5" id="KW-0378">Hydrolase</keyword>
<keyword evidence="7" id="KW-0234">DNA repair</keyword>
<evidence type="ECO:0000256" key="9">
    <source>
        <dbReference type="PIRSR" id="PIRSR610347-1"/>
    </source>
</evidence>
<dbReference type="Gene3D" id="3.30.870.10">
    <property type="entry name" value="Endonuclease Chain A"/>
    <property type="match status" value="2"/>
</dbReference>
<accession>A0AAW1U243</accession>
<dbReference type="Pfam" id="PF10283">
    <property type="entry name" value="zf-CCHH"/>
    <property type="match status" value="1"/>
</dbReference>
<dbReference type="InterPro" id="IPR010347">
    <property type="entry name" value="Tdp1"/>
</dbReference>
<dbReference type="GO" id="GO:0003697">
    <property type="term" value="F:single-stranded DNA binding"/>
    <property type="evidence" value="ECO:0007669"/>
    <property type="project" value="TreeGrafter"/>
</dbReference>
<evidence type="ECO:0000256" key="10">
    <source>
        <dbReference type="PIRSR" id="PIRSR610347-2"/>
    </source>
</evidence>
<evidence type="ECO:0000256" key="2">
    <source>
        <dbReference type="ARBA" id="ARBA00010205"/>
    </source>
</evidence>
<evidence type="ECO:0000256" key="5">
    <source>
        <dbReference type="ARBA" id="ARBA00022801"/>
    </source>
</evidence>
<feature type="binding site" evidence="10">
    <location>
        <position position="247"/>
    </location>
    <ligand>
        <name>substrate</name>
    </ligand>
</feature>
<keyword evidence="8" id="KW-0539">Nucleus</keyword>
<dbReference type="EMBL" id="JARQZJ010000037">
    <property type="protein sequence ID" value="KAK9876580.1"/>
    <property type="molecule type" value="Genomic_DNA"/>
</dbReference>
<dbReference type="Proteomes" id="UP001431783">
    <property type="component" value="Unassembled WGS sequence"/>
</dbReference>
<evidence type="ECO:0000256" key="8">
    <source>
        <dbReference type="ARBA" id="ARBA00023242"/>
    </source>
</evidence>
<organism evidence="13 14">
    <name type="scientific">Henosepilachna vigintioctopunctata</name>
    <dbReference type="NCBI Taxonomy" id="420089"/>
    <lineage>
        <taxon>Eukaryota</taxon>
        <taxon>Metazoa</taxon>
        <taxon>Ecdysozoa</taxon>
        <taxon>Arthropoda</taxon>
        <taxon>Hexapoda</taxon>
        <taxon>Insecta</taxon>
        <taxon>Pterygota</taxon>
        <taxon>Neoptera</taxon>
        <taxon>Endopterygota</taxon>
        <taxon>Coleoptera</taxon>
        <taxon>Polyphaga</taxon>
        <taxon>Cucujiformia</taxon>
        <taxon>Coccinelloidea</taxon>
        <taxon>Coccinellidae</taxon>
        <taxon>Epilachninae</taxon>
        <taxon>Epilachnini</taxon>
        <taxon>Henosepilachna</taxon>
    </lineage>
</organism>
<feature type="active site" description="Proton donor/acceptor" evidence="9">
    <location>
        <position position="481"/>
    </location>
</feature>
<feature type="binding site" evidence="10">
    <location>
        <position position="483"/>
    </location>
    <ligand>
        <name>substrate</name>
    </ligand>
</feature>
<dbReference type="GO" id="GO:0003690">
    <property type="term" value="F:double-stranded DNA binding"/>
    <property type="evidence" value="ECO:0007669"/>
    <property type="project" value="TreeGrafter"/>
</dbReference>
<comment type="subcellular location">
    <subcellularLocation>
        <location evidence="1">Nucleus</location>
    </subcellularLocation>
</comment>
<dbReference type="GO" id="GO:0017005">
    <property type="term" value="F:3'-tyrosyl-DNA phosphodiesterase activity"/>
    <property type="evidence" value="ECO:0007669"/>
    <property type="project" value="TreeGrafter"/>
</dbReference>
<feature type="domain" description="PBZ-type" evidence="12">
    <location>
        <begin position="12"/>
        <end position="36"/>
    </location>
</feature>
<evidence type="ECO:0000313" key="13">
    <source>
        <dbReference type="EMBL" id="KAK9876580.1"/>
    </source>
</evidence>
<evidence type="ECO:0000313" key="14">
    <source>
        <dbReference type="Proteomes" id="UP001431783"/>
    </source>
</evidence>
<keyword evidence="14" id="KW-1185">Reference proteome</keyword>
<dbReference type="AlphaFoldDB" id="A0AAW1U243"/>
<dbReference type="PANTHER" id="PTHR12415">
    <property type="entry name" value="TYROSYL-DNA PHOSPHODIESTERASE 1"/>
    <property type="match status" value="1"/>
</dbReference>
<protein>
    <recommendedName>
        <fullName evidence="12">PBZ-type domain-containing protein</fullName>
    </recommendedName>
</protein>
<name>A0AAW1U243_9CUCU</name>
<dbReference type="CDD" id="cd09193">
    <property type="entry name" value="PLDc_mTdp1_1"/>
    <property type="match status" value="1"/>
</dbReference>
<dbReference type="Pfam" id="PF06087">
    <property type="entry name" value="Tyr-DNA_phospho"/>
    <property type="match status" value="1"/>
</dbReference>
<dbReference type="GO" id="GO:0005634">
    <property type="term" value="C:nucleus"/>
    <property type="evidence" value="ECO:0007669"/>
    <property type="project" value="UniProtKB-SubCell"/>
</dbReference>
<evidence type="ECO:0000256" key="7">
    <source>
        <dbReference type="ARBA" id="ARBA00023204"/>
    </source>
</evidence>
<reference evidence="13 14" key="1">
    <citation type="submission" date="2023-03" db="EMBL/GenBank/DDBJ databases">
        <title>Genome insight into feeding habits of ladybird beetles.</title>
        <authorList>
            <person name="Li H.-S."/>
            <person name="Huang Y.-H."/>
            <person name="Pang H."/>
        </authorList>
    </citation>
    <scope>NUCLEOTIDE SEQUENCE [LARGE SCALE GENOMIC DNA]</scope>
    <source>
        <strain evidence="13">SYSU_2023b</strain>
        <tissue evidence="13">Whole body</tissue>
    </source>
</reference>
<sequence length="575" mass="66023">MEWLKRNAEIGKENCPHGERCYRKNPHHFKEYEHPHLLEYLKNGNTIPENLPQPKTLYTEQLEILKGLGTTKATLTSSNQAGASTSYEKSLKNKVNNEIPADEKNGAIPNKKAKTTIYQSVKEEVTSKAIGSRSDMLQKWNLNYPYYIFYTTIPKSPDTLRQKNSITFTDILCPSLGKLKCTLQINFMIDIMWLMEQYKIKNVSSLPMTILYGYEFPQMEEFMNKFLKQVTYHQIKMKDPFGVHHSKIGLYVYDDDSLRVVVSTANLYYEDWNHYNQGLWLSPSCPVMDESTENNGESPTKFKADLLTYLKTYNVPCLKPWIERVQNADFSKIRVFLITSTPGKHYPGDQGCHIHTVARLLKRYCSLPAKTTPQSEGPSAWGVIGQSSSIGSLGKAPGDWLRSTFLRSLAVHKNASLTTNPNATLNFVYPTVDNVMTGHFGPESGGCLPYDKKVNEKQRWFQDYLHQWKAERLNRSKAMPHIKSYTRVSPCLTKLAYYILTSANLSKSAWGGNIQKDQGVYIRSYEVGVLFLPELFDEEYFEICQTLNSKNTNVFPFLYDLPLTPYKTDDYPWCN</sequence>
<evidence type="ECO:0000256" key="3">
    <source>
        <dbReference type="ARBA" id="ARBA00022722"/>
    </source>
</evidence>
<gene>
    <name evidence="13" type="ORF">WA026_013960</name>
</gene>
<comment type="caution">
    <text evidence="13">The sequence shown here is derived from an EMBL/GenBank/DDBJ whole genome shotgun (WGS) entry which is preliminary data.</text>
</comment>
<dbReference type="GO" id="GO:0004527">
    <property type="term" value="F:exonuclease activity"/>
    <property type="evidence" value="ECO:0007669"/>
    <property type="project" value="UniProtKB-KW"/>
</dbReference>
<keyword evidence="4" id="KW-0227">DNA damage</keyword>
<dbReference type="PANTHER" id="PTHR12415:SF0">
    <property type="entry name" value="TYROSYL-DNA PHOSPHODIESTERASE 1"/>
    <property type="match status" value="1"/>
</dbReference>
<dbReference type="SUPFAM" id="SSF56024">
    <property type="entry name" value="Phospholipase D/nuclease"/>
    <property type="match status" value="2"/>
</dbReference>
<dbReference type="GO" id="GO:0006281">
    <property type="term" value="P:DNA repair"/>
    <property type="evidence" value="ECO:0007669"/>
    <property type="project" value="UniProtKB-KW"/>
</dbReference>
<keyword evidence="3" id="KW-0540">Nuclease</keyword>
<keyword evidence="6" id="KW-0269">Exonuclease</keyword>
<evidence type="ECO:0000256" key="11">
    <source>
        <dbReference type="PIRSR" id="PIRSR610347-3"/>
    </source>
</evidence>
<evidence type="ECO:0000256" key="6">
    <source>
        <dbReference type="ARBA" id="ARBA00022839"/>
    </source>
</evidence>
<evidence type="ECO:0000259" key="12">
    <source>
        <dbReference type="Pfam" id="PF10283"/>
    </source>
</evidence>
<feature type="site" description="Interaction with DNA" evidence="11">
    <location>
        <position position="506"/>
    </location>
</feature>
<proteinExistence type="inferred from homology"/>
<dbReference type="InterPro" id="IPR019406">
    <property type="entry name" value="APLF_PBZ"/>
</dbReference>
<evidence type="ECO:0000256" key="4">
    <source>
        <dbReference type="ARBA" id="ARBA00022763"/>
    </source>
</evidence>
<comment type="similarity">
    <text evidence="2">Belongs to the tyrosyl-DNA phosphodiesterase family.</text>
</comment>
<feature type="active site" description="Nucleophile" evidence="9">
    <location>
        <position position="245"/>
    </location>
</feature>